<dbReference type="OrthoDB" id="3264966at2"/>
<reference evidence="1 2" key="1">
    <citation type="submission" date="2015-02" db="EMBL/GenBank/DDBJ databases">
        <title>Draft genome sequences of ten Microbacterium spp. with emphasis on heavy metal contaminated environments.</title>
        <authorList>
            <person name="Corretto E."/>
        </authorList>
    </citation>
    <scope>NUCLEOTIDE SEQUENCE [LARGE SCALE GENOMIC DNA]</scope>
    <source>
        <strain evidence="1 2">DSM 18659</strain>
    </source>
</reference>
<keyword evidence="2" id="KW-1185">Reference proteome</keyword>
<dbReference type="AlphaFoldDB" id="A0A0F0LW32"/>
<dbReference type="EMBL" id="JYIY01000078">
    <property type="protein sequence ID" value="KJL35616.1"/>
    <property type="molecule type" value="Genomic_DNA"/>
</dbReference>
<proteinExistence type="predicted"/>
<organism evidence="1 2">
    <name type="scientific">Microbacterium ginsengisoli</name>
    <dbReference type="NCBI Taxonomy" id="400772"/>
    <lineage>
        <taxon>Bacteria</taxon>
        <taxon>Bacillati</taxon>
        <taxon>Actinomycetota</taxon>
        <taxon>Actinomycetes</taxon>
        <taxon>Micrococcales</taxon>
        <taxon>Microbacteriaceae</taxon>
        <taxon>Microbacterium</taxon>
    </lineage>
</organism>
<dbReference type="PATRIC" id="fig|400772.4.peg.2387"/>
<dbReference type="Proteomes" id="UP000033451">
    <property type="component" value="Unassembled WGS sequence"/>
</dbReference>
<sequence length="468" mass="44803">MTRERVVFWAATSTRLIVGAAVAVALVLAVGVAAAAPWPTVAADKSAVTAAPAASSTTLACTGPLIGVGRSSTDIAAFDNAGPVAVTTASASGGDPVLGRVSSPAVPGSAPATITQAPANGARVGVAAAQSGSVSADDLRGFAASACTSSRSQQWLVGGAATTGYADVVVLTNPEDVPATVDITAYGSQGALSPTGGQNLVVPARSQRVLPLAGLVPGEEAPVLRVSATGAAIVAALQSSLTRTLLPGGIDQITATAEAATRVVIPGVTMPSSAVGAQGSSPVTVLRALSADVATTATVTVAAVGGGQLSTRQIPLAAGIPTELELPGLAAGSVTVTVTASAPVVAAVWQATGLGEGSDFAWYSAAPSLTDDAIVAVAAGPSPVLTIAAGEAAASVTLTPTSGGSATTVSVPASGSVAVPVVSGAGYVLSASAPVSASVGYSATGQLASYPVAASASQTAQVTVIVDR</sequence>
<evidence type="ECO:0000313" key="1">
    <source>
        <dbReference type="EMBL" id="KJL35616.1"/>
    </source>
</evidence>
<dbReference type="Pfam" id="PF18986">
    <property type="entry name" value="DUF5719"/>
    <property type="match status" value="1"/>
</dbReference>
<dbReference type="InterPro" id="IPR043777">
    <property type="entry name" value="DUF5719"/>
</dbReference>
<evidence type="ECO:0000313" key="2">
    <source>
        <dbReference type="Proteomes" id="UP000033451"/>
    </source>
</evidence>
<gene>
    <name evidence="1" type="ORF">RR49_02375</name>
</gene>
<dbReference type="STRING" id="400772.RR49_02375"/>
<protein>
    <recommendedName>
        <fullName evidence="3">Large extracellular alpha-helical protein</fullName>
    </recommendedName>
</protein>
<accession>A0A0F0LW32</accession>
<comment type="caution">
    <text evidence="1">The sequence shown here is derived from an EMBL/GenBank/DDBJ whole genome shotgun (WGS) entry which is preliminary data.</text>
</comment>
<name>A0A0F0LW32_9MICO</name>
<evidence type="ECO:0008006" key="3">
    <source>
        <dbReference type="Google" id="ProtNLM"/>
    </source>
</evidence>
<dbReference type="RefSeq" id="WP_045248275.1">
    <property type="nucleotide sequence ID" value="NZ_JYIY01000078.1"/>
</dbReference>